<dbReference type="Proteomes" id="UP000199561">
    <property type="component" value="Unassembled WGS sequence"/>
</dbReference>
<dbReference type="RefSeq" id="WP_177182308.1">
    <property type="nucleotide sequence ID" value="NZ_FOUF01000011.1"/>
</dbReference>
<protein>
    <submittedName>
        <fullName evidence="1">Acetyltransferase (GNAT) domain-containing protein</fullName>
    </submittedName>
</protein>
<dbReference type="Pfam" id="PF13527">
    <property type="entry name" value="Acetyltransf_9"/>
    <property type="match status" value="1"/>
</dbReference>
<name>A0A1I4PKY0_9PROT</name>
<dbReference type="STRING" id="52442.SAMN05421880_11185"/>
<dbReference type="Gene3D" id="3.40.50.150">
    <property type="entry name" value="Vaccinia Virus protein VP39"/>
    <property type="match status" value="1"/>
</dbReference>
<accession>A0A1I4PKY0</accession>
<keyword evidence="1" id="KW-0808">Transferase</keyword>
<dbReference type="Gene3D" id="3.40.630.30">
    <property type="match status" value="1"/>
</dbReference>
<dbReference type="SUPFAM" id="SSF55729">
    <property type="entry name" value="Acyl-CoA N-acyltransferases (Nat)"/>
    <property type="match status" value="1"/>
</dbReference>
<proteinExistence type="predicted"/>
<sequence>MKFKQPSSGQLPFTDRALTHSMAAHGHNILQQERQAEHLSDGPIQQKKTDSVTLQQYSTTLLMGRLPAPPCRILGVGTGLTAICASLDQKGYQVCSLLQEEQNTDQPNDRIEAQPRDAFQRLEDLAAVRNNFDVLLFQESVRAIEPLSLFNKGLDLLPVGGSLLIMDEFSSCRQPGPFQAGLHLLEDFLALAKRMGFELVEQLDLSVRETLVPDHQEKYESGQSCYVFLYFVKQQLPTWRLQLLGENHIPDMLVLFEQTFGHSMSPAMWRWKYGAGRGHAIGAWREGRLIAHYGGMVRKILYFGQPQTAVQIGDVMVDKAERGTLTKKGPFFLMAATFLERYIGYGKPYLLGFGFPNERAMKVAERLHLYAEVGHMVELEWPLLAKTPHWQTRLQVIDKANAEQAWVATAIDQCWRDMSVSLREGIVGIRDWRYLQKRYLHHPHHQYQVVLVINRFGGKVRGVIVLRHHAEGCEIIDLVSSLGEIPLLVMHARRIAGMSNQRRLSCQITENFAASFATTGGTQRALPIRIPTNVWSRGPAAEEIRHQWWLMSGDMDFR</sequence>
<evidence type="ECO:0000313" key="2">
    <source>
        <dbReference type="Proteomes" id="UP000199561"/>
    </source>
</evidence>
<dbReference type="InterPro" id="IPR016181">
    <property type="entry name" value="Acyl_CoA_acyltransferase"/>
</dbReference>
<dbReference type="GO" id="GO:0016740">
    <property type="term" value="F:transferase activity"/>
    <property type="evidence" value="ECO:0007669"/>
    <property type="project" value="UniProtKB-KW"/>
</dbReference>
<gene>
    <name evidence="1" type="ORF">SAMN05421880_11185</name>
</gene>
<dbReference type="EMBL" id="FOUF01000011">
    <property type="protein sequence ID" value="SFM28324.1"/>
    <property type="molecule type" value="Genomic_DNA"/>
</dbReference>
<dbReference type="InterPro" id="IPR029063">
    <property type="entry name" value="SAM-dependent_MTases_sf"/>
</dbReference>
<reference evidence="1 2" key="1">
    <citation type="submission" date="2016-10" db="EMBL/GenBank/DDBJ databases">
        <authorList>
            <person name="de Groot N.N."/>
        </authorList>
    </citation>
    <scope>NUCLEOTIDE SEQUENCE [LARGE SCALE GENOMIC DNA]</scope>
    <source>
        <strain evidence="1 2">Nm146</strain>
    </source>
</reference>
<organism evidence="1 2">
    <name type="scientific">Nitrosomonas nitrosa</name>
    <dbReference type="NCBI Taxonomy" id="52442"/>
    <lineage>
        <taxon>Bacteria</taxon>
        <taxon>Pseudomonadati</taxon>
        <taxon>Pseudomonadota</taxon>
        <taxon>Betaproteobacteria</taxon>
        <taxon>Nitrosomonadales</taxon>
        <taxon>Nitrosomonadaceae</taxon>
        <taxon>Nitrosomonas</taxon>
    </lineage>
</organism>
<dbReference type="AlphaFoldDB" id="A0A1I4PKY0"/>
<dbReference type="SUPFAM" id="SSF53335">
    <property type="entry name" value="S-adenosyl-L-methionine-dependent methyltransferases"/>
    <property type="match status" value="1"/>
</dbReference>
<evidence type="ECO:0000313" key="1">
    <source>
        <dbReference type="EMBL" id="SFM28324.1"/>
    </source>
</evidence>
<keyword evidence="2" id="KW-1185">Reference proteome</keyword>